<feature type="chain" id="PRO_5011773920" description="META domain-containing protein" evidence="1">
    <location>
        <begin position="26"/>
        <end position="369"/>
    </location>
</feature>
<accession>A0A1I5TVE8</accession>
<keyword evidence="1" id="KW-0732">Signal</keyword>
<evidence type="ECO:0000256" key="1">
    <source>
        <dbReference type="SAM" id="SignalP"/>
    </source>
</evidence>
<evidence type="ECO:0000313" key="3">
    <source>
        <dbReference type="Proteomes" id="UP000199356"/>
    </source>
</evidence>
<dbReference type="Proteomes" id="UP000199356">
    <property type="component" value="Unassembled WGS sequence"/>
</dbReference>
<reference evidence="2 3" key="1">
    <citation type="submission" date="2016-10" db="EMBL/GenBank/DDBJ databases">
        <authorList>
            <person name="de Groot N.N."/>
        </authorList>
    </citation>
    <scope>NUCLEOTIDE SEQUENCE [LARGE SCALE GENOMIC DNA]</scope>
    <source>
        <strain evidence="2 3">DSM 19547</strain>
    </source>
</reference>
<gene>
    <name evidence="2" type="ORF">SAMN04488047_11547</name>
</gene>
<evidence type="ECO:0008006" key="4">
    <source>
        <dbReference type="Google" id="ProtNLM"/>
    </source>
</evidence>
<dbReference type="AlphaFoldDB" id="A0A1I5TVE8"/>
<sequence>MKTTALRLLSSAVTALALATVAAQAEPQPTEIDGQWTGRLSRDAQQGWGIDYISADLFVSEGRVQLDLISSGWMRAERDECQYVASGERIDGPVRRNPASSSADCPEMDLHFARLDGERGALVIAPAGGERIEMTLRADSRPPLQGETDIFWPQSYDVLGVHPGMTLTQAEKMLIGKHGFTAERIQAGEIPSIKFERDRDGVADDIVLLLEAGPAGPGSEVVAVRRRSEMDRGKTFSLTTLRSALEQKYGPMFGQESDVWLRDRQGNAIAAEGNPSELCAGTTYPRPVYFLGFGGMAQEQIAPACGAQIIVRGHGDRQTGEVYNYLMLVVDPVAAWQADWDSEANPRERIIDKTLKLLTPSESDAVPEL</sequence>
<protein>
    <recommendedName>
        <fullName evidence="4">META domain-containing protein</fullName>
    </recommendedName>
</protein>
<proteinExistence type="predicted"/>
<name>A0A1I5TVE8_9RHOB</name>
<dbReference type="EMBL" id="FOXA01000015">
    <property type="protein sequence ID" value="SFP86989.1"/>
    <property type="molecule type" value="Genomic_DNA"/>
</dbReference>
<feature type="signal peptide" evidence="1">
    <location>
        <begin position="1"/>
        <end position="25"/>
    </location>
</feature>
<evidence type="ECO:0000313" key="2">
    <source>
        <dbReference type="EMBL" id="SFP86989.1"/>
    </source>
</evidence>
<dbReference type="RefSeq" id="WP_093424234.1">
    <property type="nucleotide sequence ID" value="NZ_FOXA01000015.1"/>
</dbReference>
<keyword evidence="3" id="KW-1185">Reference proteome</keyword>
<dbReference type="STRING" id="441119.SAMN04488047_11547"/>
<organism evidence="2 3">
    <name type="scientific">Tranquillimonas alkanivorans</name>
    <dbReference type="NCBI Taxonomy" id="441119"/>
    <lineage>
        <taxon>Bacteria</taxon>
        <taxon>Pseudomonadati</taxon>
        <taxon>Pseudomonadota</taxon>
        <taxon>Alphaproteobacteria</taxon>
        <taxon>Rhodobacterales</taxon>
        <taxon>Roseobacteraceae</taxon>
        <taxon>Tranquillimonas</taxon>
    </lineage>
</organism>